<feature type="transmembrane region" description="Helical" evidence="1">
    <location>
        <begin position="21"/>
        <end position="43"/>
    </location>
</feature>
<evidence type="ECO:0000313" key="3">
    <source>
        <dbReference type="Proteomes" id="UP001233836"/>
    </source>
</evidence>
<reference evidence="2 3" key="1">
    <citation type="submission" date="2023-07" db="EMBL/GenBank/DDBJ databases">
        <title>Sorghum-associated microbial communities from plants grown in Nebraska, USA.</title>
        <authorList>
            <person name="Schachtman D."/>
        </authorList>
    </citation>
    <scope>NUCLEOTIDE SEQUENCE [LARGE SCALE GENOMIC DNA]</scope>
    <source>
        <strain evidence="2 3">DS1314</strain>
    </source>
</reference>
<keyword evidence="1" id="KW-1133">Transmembrane helix</keyword>
<dbReference type="InterPro" id="IPR050558">
    <property type="entry name" value="PTS_Sugar-Specific_Components"/>
</dbReference>
<dbReference type="PANTHER" id="PTHR30175">
    <property type="entry name" value="PHOSPHOTRANSFERASE SYSTEM TRANSPORT PROTEIN"/>
    <property type="match status" value="1"/>
</dbReference>
<evidence type="ECO:0000256" key="1">
    <source>
        <dbReference type="SAM" id="Phobius"/>
    </source>
</evidence>
<proteinExistence type="predicted"/>
<name>A0ABT9WEW2_9BACL</name>
<comment type="caution">
    <text evidence="2">The sequence shown here is derived from an EMBL/GenBank/DDBJ whole genome shotgun (WGS) entry which is preliminary data.</text>
</comment>
<keyword evidence="1" id="KW-0812">Transmembrane</keyword>
<gene>
    <name evidence="2" type="ORF">J2T19_002807</name>
</gene>
<protein>
    <submittedName>
        <fullName evidence="2">Phosphotransferase system glucose/maltose/N-acetylglucosamine-specific IIC component</fullName>
    </submittedName>
</protein>
<feature type="transmembrane region" description="Helical" evidence="1">
    <location>
        <begin position="63"/>
        <end position="85"/>
    </location>
</feature>
<sequence length="94" mass="9845">MGVPEPAIYAVNMRRMASFGATLIGGAIGGLYFGIVSVKSFALSESASLLEIPSFMEDGTLNLLHTCIGLLLAFALSGALTYWLAGTASYTKHV</sequence>
<dbReference type="Proteomes" id="UP001233836">
    <property type="component" value="Unassembled WGS sequence"/>
</dbReference>
<dbReference type="EMBL" id="JAUSTI010000007">
    <property type="protein sequence ID" value="MDQ0171345.1"/>
    <property type="molecule type" value="Genomic_DNA"/>
</dbReference>
<dbReference type="PANTHER" id="PTHR30175:SF1">
    <property type="entry name" value="PTS SYSTEM ARBUTIN-, CELLOBIOSE-, AND SALICIN-SPECIFIC EIIBC COMPONENT-RELATED"/>
    <property type="match status" value="1"/>
</dbReference>
<keyword evidence="3" id="KW-1185">Reference proteome</keyword>
<keyword evidence="1" id="KW-0472">Membrane</keyword>
<accession>A0ABT9WEW2</accession>
<organism evidence="2 3">
    <name type="scientific">Paenibacillus tundrae</name>
    <dbReference type="NCBI Taxonomy" id="528187"/>
    <lineage>
        <taxon>Bacteria</taxon>
        <taxon>Bacillati</taxon>
        <taxon>Bacillota</taxon>
        <taxon>Bacilli</taxon>
        <taxon>Bacillales</taxon>
        <taxon>Paenibacillaceae</taxon>
        <taxon>Paenibacillus</taxon>
    </lineage>
</organism>
<evidence type="ECO:0000313" key="2">
    <source>
        <dbReference type="EMBL" id="MDQ0171345.1"/>
    </source>
</evidence>